<reference evidence="4 5" key="1">
    <citation type="submission" date="2015-11" db="EMBL/GenBank/DDBJ databases">
        <authorList>
            <person name="Lin W."/>
        </authorList>
    </citation>
    <scope>NUCLEOTIDE SEQUENCE [LARGE SCALE GENOMIC DNA]</scope>
    <source>
        <strain evidence="4 5">HCH-1</strain>
    </source>
</reference>
<dbReference type="EMBL" id="LNQR01000074">
    <property type="protein sequence ID" value="KWT83691.1"/>
    <property type="molecule type" value="Genomic_DNA"/>
</dbReference>
<comment type="caution">
    <text evidence="4">The sequence shown here is derived from an EMBL/GenBank/DDBJ whole genome shotgun (WGS) entry which is preliminary data.</text>
</comment>
<evidence type="ECO:0000313" key="5">
    <source>
        <dbReference type="Proteomes" id="UP000060487"/>
    </source>
</evidence>
<dbReference type="InterPro" id="IPR010123">
    <property type="entry name" value="PHA_synth_III_E"/>
</dbReference>
<protein>
    <recommendedName>
        <fullName evidence="2">Poly(3-hydroxyalkanoate) polymerase subunit PhaE</fullName>
    </recommendedName>
</protein>
<keyword evidence="3" id="KW-0583">PHB biosynthesis</keyword>
<proteinExistence type="predicted"/>
<dbReference type="Proteomes" id="UP000060487">
    <property type="component" value="Unassembled WGS sequence"/>
</dbReference>
<evidence type="ECO:0000256" key="3">
    <source>
        <dbReference type="ARBA" id="ARBA00022752"/>
    </source>
</evidence>
<dbReference type="RefSeq" id="WP_085052745.1">
    <property type="nucleotide sequence ID" value="NZ_LNQR01000074.1"/>
</dbReference>
<sequence length="360" mass="41059">MEGTASFFESLLKVQKEFINNWVQTATGITKNFQSMGMQKDSSGGDIMGLYNVWTKTVGGSIEEMMKKYPSGLGKDTVSKVFQGFDSYMKVYEFWQPVIKAVQDNAFNPENIKELADPIKLKGLMDKLFGFTNPESANEMLGQSSKVIETWGASAQNFASPWLDAVQKSMGTFFDVSSATDPNAGINVFHNFYSAFEKTFGKAFKSPQVGKDREKLELLLRTLDLYTVYIAKNAEFQHKIYVAGEKASKKVVEAIANKIKAGEEIKSYNDFYKMWTEINEAEYFELFNTEEFSSIQGALLESALEFRKHFHKLMELYLSDFPIPVRSEIDDMYKTLYELKKKVRVLEKKLNVKNDKEVAQ</sequence>
<evidence type="ECO:0000256" key="1">
    <source>
        <dbReference type="ARBA" id="ARBA00004683"/>
    </source>
</evidence>
<gene>
    <name evidence="4" type="ORF">ASN18_2142</name>
</gene>
<comment type="pathway">
    <text evidence="1">Biopolymer metabolism; poly-(R)-3-hydroxybutanoate biosynthesis.</text>
</comment>
<dbReference type="Pfam" id="PF09712">
    <property type="entry name" value="PHA_synth_III_E"/>
    <property type="match status" value="1"/>
</dbReference>
<evidence type="ECO:0000256" key="2">
    <source>
        <dbReference type="ARBA" id="ARBA00019066"/>
    </source>
</evidence>
<organism evidence="4 5">
    <name type="scientific">Candidatus Magnetominusculus xianensis</name>
    <dbReference type="NCBI Taxonomy" id="1748249"/>
    <lineage>
        <taxon>Bacteria</taxon>
        <taxon>Pseudomonadati</taxon>
        <taxon>Nitrospirota</taxon>
        <taxon>Nitrospiria</taxon>
        <taxon>Nitrospirales</taxon>
        <taxon>Nitrospiraceae</taxon>
        <taxon>Candidatus Magnetominusculus</taxon>
    </lineage>
</organism>
<name>A0ABR5SDX6_9BACT</name>
<evidence type="ECO:0000313" key="4">
    <source>
        <dbReference type="EMBL" id="KWT83691.1"/>
    </source>
</evidence>
<accession>A0ABR5SDX6</accession>
<keyword evidence="5" id="KW-1185">Reference proteome</keyword>